<dbReference type="PROSITE" id="PS00056">
    <property type="entry name" value="RIBOSOMAL_S17"/>
    <property type="match status" value="1"/>
</dbReference>
<dbReference type="GO" id="GO:0022627">
    <property type="term" value="C:cytosolic small ribosomal subunit"/>
    <property type="evidence" value="ECO:0007669"/>
    <property type="project" value="UniProtKB-UniRule"/>
</dbReference>
<dbReference type="InterPro" id="IPR019984">
    <property type="entry name" value="Ribosomal_uS17_bact/chlr"/>
</dbReference>
<evidence type="ECO:0000256" key="5">
    <source>
        <dbReference type="ARBA" id="ARBA00023274"/>
    </source>
</evidence>
<keyword evidence="2 6" id="KW-0699">rRNA-binding</keyword>
<dbReference type="CDD" id="cd00364">
    <property type="entry name" value="Ribosomal_uS17"/>
    <property type="match status" value="1"/>
</dbReference>
<evidence type="ECO:0000256" key="3">
    <source>
        <dbReference type="ARBA" id="ARBA00022884"/>
    </source>
</evidence>
<evidence type="ECO:0000313" key="10">
    <source>
        <dbReference type="Proteomes" id="UP001198163"/>
    </source>
</evidence>
<dbReference type="InterPro" id="IPR012340">
    <property type="entry name" value="NA-bd_OB-fold"/>
</dbReference>
<dbReference type="RefSeq" id="WP_269062464.1">
    <property type="nucleotide sequence ID" value="NZ_JAINWA010000003.1"/>
</dbReference>
<evidence type="ECO:0000256" key="4">
    <source>
        <dbReference type="ARBA" id="ARBA00022980"/>
    </source>
</evidence>
<evidence type="ECO:0000256" key="7">
    <source>
        <dbReference type="RuleBase" id="RU003872"/>
    </source>
</evidence>
<dbReference type="Proteomes" id="UP001198163">
    <property type="component" value="Unassembled WGS sequence"/>
</dbReference>
<dbReference type="HAMAP" id="MF_01345_B">
    <property type="entry name" value="Ribosomal_uS17_B"/>
    <property type="match status" value="1"/>
</dbReference>
<feature type="region of interest" description="Disordered" evidence="8">
    <location>
        <begin position="1"/>
        <end position="20"/>
    </location>
</feature>
<feature type="compositionally biased region" description="Basic and acidic residues" evidence="8">
    <location>
        <begin position="1"/>
        <end position="18"/>
    </location>
</feature>
<proteinExistence type="inferred from homology"/>
<comment type="caution">
    <text evidence="9">The sequence shown here is derived from an EMBL/GenBank/DDBJ whole genome shotgun (WGS) entry which is preliminary data.</text>
</comment>
<keyword evidence="4 6" id="KW-0689">Ribosomal protein</keyword>
<dbReference type="GO" id="GO:0019843">
    <property type="term" value="F:rRNA binding"/>
    <property type="evidence" value="ECO:0007669"/>
    <property type="project" value="UniProtKB-UniRule"/>
</dbReference>
<comment type="subunit">
    <text evidence="6">Part of the 30S ribosomal subunit.</text>
</comment>
<dbReference type="PANTHER" id="PTHR10744">
    <property type="entry name" value="40S RIBOSOMAL PROTEIN S11 FAMILY MEMBER"/>
    <property type="match status" value="1"/>
</dbReference>
<evidence type="ECO:0000313" key="9">
    <source>
        <dbReference type="EMBL" id="MCD1655605.1"/>
    </source>
</evidence>
<dbReference type="InterPro" id="IPR000266">
    <property type="entry name" value="Ribosomal_uS17"/>
</dbReference>
<keyword evidence="5 6" id="KW-0687">Ribonucleoprotein</keyword>
<comment type="function">
    <text evidence="6">One of the primary rRNA binding proteins, it binds specifically to the 5'-end of 16S ribosomal RNA.</text>
</comment>
<dbReference type="Gene3D" id="2.40.50.140">
    <property type="entry name" value="Nucleic acid-binding proteins"/>
    <property type="match status" value="1"/>
</dbReference>
<protein>
    <recommendedName>
        <fullName evidence="6">Small ribosomal subunit protein uS17</fullName>
    </recommendedName>
</protein>
<gene>
    <name evidence="6 9" type="primary">rpsQ</name>
    <name evidence="9" type="ORF">K7J14_12965</name>
</gene>
<evidence type="ECO:0000256" key="1">
    <source>
        <dbReference type="ARBA" id="ARBA00010254"/>
    </source>
</evidence>
<accession>A0AAE3EJV0</accession>
<dbReference type="EMBL" id="JAINWA010000003">
    <property type="protein sequence ID" value="MCD1655605.1"/>
    <property type="molecule type" value="Genomic_DNA"/>
</dbReference>
<dbReference type="AlphaFoldDB" id="A0AAE3EJV0"/>
<dbReference type="Pfam" id="PF00366">
    <property type="entry name" value="Ribosomal_S17"/>
    <property type="match status" value="1"/>
</dbReference>
<evidence type="ECO:0000256" key="8">
    <source>
        <dbReference type="SAM" id="MobiDB-lite"/>
    </source>
</evidence>
<dbReference type="GO" id="GO:0006412">
    <property type="term" value="P:translation"/>
    <property type="evidence" value="ECO:0007669"/>
    <property type="project" value="UniProtKB-UniRule"/>
</dbReference>
<dbReference type="PRINTS" id="PR00973">
    <property type="entry name" value="RIBOSOMALS17"/>
</dbReference>
<name>A0AAE3EJV0_9SPIR</name>
<dbReference type="SUPFAM" id="SSF50249">
    <property type="entry name" value="Nucleic acid-binding proteins"/>
    <property type="match status" value="1"/>
</dbReference>
<keyword evidence="10" id="KW-1185">Reference proteome</keyword>
<dbReference type="GO" id="GO:0003735">
    <property type="term" value="F:structural constituent of ribosome"/>
    <property type="evidence" value="ECO:0007669"/>
    <property type="project" value="UniProtKB-UniRule"/>
</dbReference>
<comment type="similarity">
    <text evidence="1 6 7">Belongs to the universal ribosomal protein uS17 family.</text>
</comment>
<dbReference type="PANTHER" id="PTHR10744:SF1">
    <property type="entry name" value="SMALL RIBOSOMAL SUBUNIT PROTEIN US17M"/>
    <property type="match status" value="1"/>
</dbReference>
<sequence>MSSPDREISRSRPVEEQVKTTGNREFVGVVTSDKMSKTIVVQVSTKKLHPLYKKYVARSKKYKAHDEKNDAHIGDTVRIQECRPVSKDKCWRLIEIVARAK</sequence>
<dbReference type="InterPro" id="IPR019979">
    <property type="entry name" value="Ribosomal_uS17_CS"/>
</dbReference>
<dbReference type="NCBIfam" id="NF004123">
    <property type="entry name" value="PRK05610.1"/>
    <property type="match status" value="1"/>
</dbReference>
<evidence type="ECO:0000256" key="6">
    <source>
        <dbReference type="HAMAP-Rule" id="MF_01345"/>
    </source>
</evidence>
<keyword evidence="3 6" id="KW-0694">RNA-binding</keyword>
<dbReference type="NCBIfam" id="TIGR03635">
    <property type="entry name" value="uS17_bact"/>
    <property type="match status" value="1"/>
</dbReference>
<evidence type="ECO:0000256" key="2">
    <source>
        <dbReference type="ARBA" id="ARBA00022730"/>
    </source>
</evidence>
<reference evidence="9" key="1">
    <citation type="submission" date="2021-08" db="EMBL/GenBank/DDBJ databases">
        <title>Comparative analyses of Brucepasteria parasyntrophica and Teretinema zuelzerae.</title>
        <authorList>
            <person name="Song Y."/>
            <person name="Brune A."/>
        </authorList>
    </citation>
    <scope>NUCLEOTIDE SEQUENCE</scope>
    <source>
        <strain evidence="9">DSM 1903</strain>
    </source>
</reference>
<organism evidence="9 10">
    <name type="scientific">Teretinema zuelzerae</name>
    <dbReference type="NCBI Taxonomy" id="156"/>
    <lineage>
        <taxon>Bacteria</taxon>
        <taxon>Pseudomonadati</taxon>
        <taxon>Spirochaetota</taxon>
        <taxon>Spirochaetia</taxon>
        <taxon>Spirochaetales</taxon>
        <taxon>Treponemataceae</taxon>
        <taxon>Teretinema</taxon>
    </lineage>
</organism>